<gene>
    <name evidence="10" type="ORF">V8247_06500</name>
</gene>
<evidence type="ECO:0000256" key="3">
    <source>
        <dbReference type="ARBA" id="ARBA00022741"/>
    </source>
</evidence>
<keyword evidence="3" id="KW-0547">Nucleotide-binding</keyword>
<feature type="domain" description="ABC transporter" evidence="8">
    <location>
        <begin position="1"/>
        <end position="231"/>
    </location>
</feature>
<name>A0ABZ2J1Z2_9CHLR</name>
<feature type="region of interest" description="Disordered" evidence="7">
    <location>
        <begin position="355"/>
        <end position="378"/>
    </location>
</feature>
<comment type="similarity">
    <text evidence="1">Belongs to the ABC transporter superfamily.</text>
</comment>
<dbReference type="PANTHER" id="PTHR43869">
    <property type="entry name" value="GLYCINE BETAINE/PROLINE BETAINE TRANSPORT SYSTEM ATP-BINDING PROTEIN PROV"/>
    <property type="match status" value="1"/>
</dbReference>
<dbReference type="Pfam" id="PF00571">
    <property type="entry name" value="CBS"/>
    <property type="match status" value="2"/>
</dbReference>
<dbReference type="EMBL" id="CP146612">
    <property type="protein sequence ID" value="WWX24907.1"/>
    <property type="molecule type" value="Genomic_DNA"/>
</dbReference>
<evidence type="ECO:0000256" key="5">
    <source>
        <dbReference type="ARBA" id="ARBA00022970"/>
    </source>
</evidence>
<evidence type="ECO:0000313" key="11">
    <source>
        <dbReference type="Proteomes" id="UP001375370"/>
    </source>
</evidence>
<evidence type="ECO:0000256" key="4">
    <source>
        <dbReference type="ARBA" id="ARBA00022840"/>
    </source>
</evidence>
<dbReference type="SMART" id="SM00382">
    <property type="entry name" value="AAA"/>
    <property type="match status" value="1"/>
</dbReference>
<dbReference type="SUPFAM" id="SSF54631">
    <property type="entry name" value="CBS-domain pair"/>
    <property type="match status" value="1"/>
</dbReference>
<reference evidence="10 11" key="1">
    <citation type="submission" date="2024-03" db="EMBL/GenBank/DDBJ databases">
        <title>A Dehalogenimonas Isolated from Estuarine Sediments Dihaloeliminates Chlorinated Alkanes.</title>
        <authorList>
            <person name="Yang Y."/>
            <person name="Wang H."/>
        </authorList>
    </citation>
    <scope>NUCLEOTIDE SEQUENCE [LARGE SCALE GENOMIC DNA]</scope>
    <source>
        <strain evidence="10 11">W</strain>
    </source>
</reference>
<proteinExistence type="inferred from homology"/>
<dbReference type="PROSITE" id="PS00211">
    <property type="entry name" value="ABC_TRANSPORTER_1"/>
    <property type="match status" value="1"/>
</dbReference>
<accession>A0ABZ2J1Z2</accession>
<keyword evidence="4 10" id="KW-0067">ATP-binding</keyword>
<evidence type="ECO:0000256" key="6">
    <source>
        <dbReference type="PROSITE-ProRule" id="PRU00703"/>
    </source>
</evidence>
<dbReference type="Gene3D" id="3.10.580.10">
    <property type="entry name" value="CBS-domain"/>
    <property type="match status" value="1"/>
</dbReference>
<evidence type="ECO:0000259" key="8">
    <source>
        <dbReference type="PROSITE" id="PS50893"/>
    </source>
</evidence>
<dbReference type="InterPro" id="IPR017871">
    <property type="entry name" value="ABC_transporter-like_CS"/>
</dbReference>
<dbReference type="PANTHER" id="PTHR43869:SF1">
    <property type="entry name" value="GLYCINE BETAINE_PROLINE BETAINE TRANSPORT SYSTEM ATP-BINDING PROTEIN PROV"/>
    <property type="match status" value="1"/>
</dbReference>
<sequence>MKKSRNIPAVIDASFSVTQGETFMIMGLSGSGKSTIIRCLNRLHNPSAGSILIDDEDITKVDDRRLREIRRTKIAMVFQHFALLPHKTVLENVEFGLKIRGTLTEEDRKKAQDTLDVVGLNGWGDRLTADLSGGMQQRVGLARALATDPEILLMDEPFSALDPLIRRDMQDELINLQQTLQKTIIFITHDLNEALKMGDHIAVMKDGRIVQIGTPEEIVSSPADEYVAAFTSDVNRGLVFSASSIMKPADTLTITHDTVKTASVRLRQTKSDAMYVVDRQRKPVGLVTDQDIAKAVRKGDLKLEEVMMTDFPQTEENTPLGEVLTLCGDSLPIAVVSDKGRFRGILEPLDVLSSVSPLSSESNNNGNTDDAATQREAE</sequence>
<evidence type="ECO:0000256" key="1">
    <source>
        <dbReference type="ARBA" id="ARBA00005417"/>
    </source>
</evidence>
<keyword evidence="5" id="KW-0029">Amino-acid transport</keyword>
<feature type="domain" description="CBS" evidence="9">
    <location>
        <begin position="245"/>
        <end position="303"/>
    </location>
</feature>
<dbReference type="SUPFAM" id="SSF52540">
    <property type="entry name" value="P-loop containing nucleoside triphosphate hydrolases"/>
    <property type="match status" value="1"/>
</dbReference>
<protein>
    <submittedName>
        <fullName evidence="10">Betaine/proline/choline family ABC transporter ATP-binding protein</fullName>
    </submittedName>
</protein>
<dbReference type="GO" id="GO:0005524">
    <property type="term" value="F:ATP binding"/>
    <property type="evidence" value="ECO:0007669"/>
    <property type="project" value="UniProtKB-KW"/>
</dbReference>
<dbReference type="Gene3D" id="3.40.50.300">
    <property type="entry name" value="P-loop containing nucleotide triphosphate hydrolases"/>
    <property type="match status" value="1"/>
</dbReference>
<dbReference type="InterPro" id="IPR000644">
    <property type="entry name" value="CBS_dom"/>
</dbReference>
<keyword evidence="2" id="KW-0813">Transport</keyword>
<evidence type="ECO:0000256" key="2">
    <source>
        <dbReference type="ARBA" id="ARBA00022448"/>
    </source>
</evidence>
<dbReference type="InterPro" id="IPR003593">
    <property type="entry name" value="AAA+_ATPase"/>
</dbReference>
<organism evidence="10 11">
    <name type="scientific">Candidatus Dehalogenimonas loeffleri</name>
    <dbReference type="NCBI Taxonomy" id="3127115"/>
    <lineage>
        <taxon>Bacteria</taxon>
        <taxon>Bacillati</taxon>
        <taxon>Chloroflexota</taxon>
        <taxon>Dehalococcoidia</taxon>
        <taxon>Dehalococcoidales</taxon>
        <taxon>Dehalococcoidaceae</taxon>
        <taxon>Dehalogenimonas</taxon>
    </lineage>
</organism>
<dbReference type="InterPro" id="IPR051921">
    <property type="entry name" value="ABC_osmolyte_uptake_ATP-bind"/>
</dbReference>
<dbReference type="InterPro" id="IPR005892">
    <property type="entry name" value="Gly-betaine_transp_ATP-bd"/>
</dbReference>
<evidence type="ECO:0000313" key="10">
    <source>
        <dbReference type="EMBL" id="WWX24907.1"/>
    </source>
</evidence>
<dbReference type="RefSeq" id="WP_338737034.1">
    <property type="nucleotide sequence ID" value="NZ_CP146612.1"/>
</dbReference>
<dbReference type="InterPro" id="IPR003439">
    <property type="entry name" value="ABC_transporter-like_ATP-bd"/>
</dbReference>
<evidence type="ECO:0000256" key="7">
    <source>
        <dbReference type="SAM" id="MobiDB-lite"/>
    </source>
</evidence>
<dbReference type="Pfam" id="PF00005">
    <property type="entry name" value="ABC_tran"/>
    <property type="match status" value="1"/>
</dbReference>
<dbReference type="InterPro" id="IPR046342">
    <property type="entry name" value="CBS_dom_sf"/>
</dbReference>
<keyword evidence="11" id="KW-1185">Reference proteome</keyword>
<evidence type="ECO:0000259" key="9">
    <source>
        <dbReference type="PROSITE" id="PS51371"/>
    </source>
</evidence>
<dbReference type="InterPro" id="IPR027417">
    <property type="entry name" value="P-loop_NTPase"/>
</dbReference>
<dbReference type="PROSITE" id="PS50893">
    <property type="entry name" value="ABC_TRANSPORTER_2"/>
    <property type="match status" value="1"/>
</dbReference>
<keyword evidence="6" id="KW-0129">CBS domain</keyword>
<dbReference type="Proteomes" id="UP001375370">
    <property type="component" value="Chromosome"/>
</dbReference>
<dbReference type="NCBIfam" id="TIGR01186">
    <property type="entry name" value="proV"/>
    <property type="match status" value="1"/>
</dbReference>
<dbReference type="PROSITE" id="PS51371">
    <property type="entry name" value="CBS"/>
    <property type="match status" value="1"/>
</dbReference>